<reference evidence="2" key="1">
    <citation type="submission" date="2016-10" db="EMBL/GenBank/DDBJ databases">
        <authorList>
            <person name="Varghese N."/>
            <person name="Submissions S."/>
        </authorList>
    </citation>
    <scope>NUCLEOTIDE SEQUENCE [LARGE SCALE GENOMIC DNA]</scope>
    <source>
        <strain evidence="2">OV426</strain>
    </source>
</reference>
<accession>A0A1I4X4A1</accession>
<dbReference type="AlphaFoldDB" id="A0A1I4X4A1"/>
<keyword evidence="2" id="KW-1185">Reference proteome</keyword>
<dbReference type="SUPFAM" id="SSF51695">
    <property type="entry name" value="PLC-like phosphodiesterases"/>
    <property type="match status" value="1"/>
</dbReference>
<evidence type="ECO:0000313" key="1">
    <source>
        <dbReference type="EMBL" id="SFN20495.1"/>
    </source>
</evidence>
<dbReference type="OrthoDB" id="9810159at2"/>
<evidence type="ECO:0008006" key="3">
    <source>
        <dbReference type="Google" id="ProtNLM"/>
    </source>
</evidence>
<dbReference type="GO" id="GO:0008081">
    <property type="term" value="F:phosphoric diester hydrolase activity"/>
    <property type="evidence" value="ECO:0007669"/>
    <property type="project" value="InterPro"/>
</dbReference>
<dbReference type="GO" id="GO:0006629">
    <property type="term" value="P:lipid metabolic process"/>
    <property type="evidence" value="ECO:0007669"/>
    <property type="project" value="InterPro"/>
</dbReference>
<evidence type="ECO:0000313" key="2">
    <source>
        <dbReference type="Proteomes" id="UP000198968"/>
    </source>
</evidence>
<dbReference type="InterPro" id="IPR017946">
    <property type="entry name" value="PLC-like_Pdiesterase_TIM-brl"/>
</dbReference>
<proteinExistence type="predicted"/>
<protein>
    <recommendedName>
        <fullName evidence="3">Glycerophosphoryl diester phosphodiesterase</fullName>
    </recommendedName>
</protein>
<sequence length="211" mass="24205">MEIISHRGYWKSPSEKNALQAFNRSFELGLGTETDVRDFNGELVISHDIPTGNEMTVEDFFKLVDDKKFSLALNIKSDGLVDKLSQLIETYSIRNAFVFDMSVPDQISYAKNGKISFFSRASEYEPVISLYDTCHGVWLDAFKSVWYDEKYIQNILNDGKKVCIVSPELHKRDDYKDLWNMLLVSGLKDSDNVILCTDFPEEAIAFLKESK</sequence>
<gene>
    <name evidence="1" type="ORF">SAMN05428971_0503</name>
</gene>
<dbReference type="RefSeq" id="WP_090959628.1">
    <property type="nucleotide sequence ID" value="NZ_FOVG01000001.1"/>
</dbReference>
<dbReference type="Gene3D" id="3.20.20.190">
    <property type="entry name" value="Phosphatidylinositol (PI) phosphodiesterase"/>
    <property type="match status" value="1"/>
</dbReference>
<dbReference type="Proteomes" id="UP000198968">
    <property type="component" value="Unassembled WGS sequence"/>
</dbReference>
<name>A0A1I4X4A1_9GAMM</name>
<organism evidence="1 2">
    <name type="scientific">Candidatus Pantoea varia</name>
    <dbReference type="NCBI Taxonomy" id="1881036"/>
    <lineage>
        <taxon>Bacteria</taxon>
        <taxon>Pseudomonadati</taxon>
        <taxon>Pseudomonadota</taxon>
        <taxon>Gammaproteobacteria</taxon>
        <taxon>Enterobacterales</taxon>
        <taxon>Erwiniaceae</taxon>
        <taxon>Pantoea</taxon>
    </lineage>
</organism>
<dbReference type="EMBL" id="FOVG01000001">
    <property type="protein sequence ID" value="SFN20495.1"/>
    <property type="molecule type" value="Genomic_DNA"/>
</dbReference>